<feature type="transmembrane region" description="Helical" evidence="1">
    <location>
        <begin position="101"/>
        <end position="121"/>
    </location>
</feature>
<protein>
    <recommendedName>
        <fullName evidence="2">SprT-like domain-containing protein</fullName>
    </recommendedName>
</protein>
<dbReference type="InterPro" id="IPR006640">
    <property type="entry name" value="SprT-like_domain"/>
</dbReference>
<feature type="transmembrane region" description="Helical" evidence="1">
    <location>
        <begin position="65"/>
        <end position="89"/>
    </location>
</feature>
<organism evidence="3 4">
    <name type="scientific">Meridianimarinicoccus roseus</name>
    <dbReference type="NCBI Taxonomy" id="2072018"/>
    <lineage>
        <taxon>Bacteria</taxon>
        <taxon>Pseudomonadati</taxon>
        <taxon>Pseudomonadota</taxon>
        <taxon>Alphaproteobacteria</taxon>
        <taxon>Rhodobacterales</taxon>
        <taxon>Paracoccaceae</taxon>
        <taxon>Meridianimarinicoccus</taxon>
    </lineage>
</organism>
<dbReference type="OrthoDB" id="5298817at2"/>
<feature type="transmembrane region" description="Helical" evidence="1">
    <location>
        <begin position="32"/>
        <end position="53"/>
    </location>
</feature>
<evidence type="ECO:0000259" key="2">
    <source>
        <dbReference type="Pfam" id="PF10263"/>
    </source>
</evidence>
<dbReference type="Pfam" id="PF10263">
    <property type="entry name" value="SprT-like"/>
    <property type="match status" value="1"/>
</dbReference>
<sequence>MSIDNQIYRNHPGADNKRLKARTRPRFTFRNFLFVTAMATSWLSTGLGAAFALPEGILPPEVDLAGRIVGGLIFSAVIQAGLGALWGAFGGRLAQRRFSDFVFAVTLLLPALFFSSVSGSLSSGSLVYAINLGILEDRAWEEAAKPAMEAARRMGTASADVRAALSALSAHATTQAEIEEQRGGSCGVQLGHKCGPVCEFRKQQAQSAQELSEKADGLASRAIRIEARAARADRKATADIFAALLDLKHDRSSDELRRWLQTQKDGFQNGFTYNSPKYGMREISCTDPGFERRLEEALGALDVASTVEINPILPTEVTPVSAVQTNLLMMLETLFTLLGDDQEAIRALTSDPQFTDAAPLWCIAALLEAVCALLAAQRGYASVGPNTRPRPLPSGVILHDAAIDPAERRQCAHLLRIVRSYSIRSGKTDYFAAPENGPDADAAINLAARLQLEELPIGLVGQSPEEALVEPSVLRRLSQNGGDSWRLCRDRKGKLRALERALAERVGFATVEEPTPGFANASPTGQAYGELEQAFNLFNRSLFEGRLPPCMITFTRCKGALGYFHGNRWASSSGTVADEIAMNPHHFENRSQKDILSTLVHEMVHLEQHHFGSPSQNGDHNRQWADWMLRVGLVPSHTGKPGGNQTGLSMTHYIVPDGPFDRVASQLLADGFRITYADRIVEADATAPETHPLGTART</sequence>
<dbReference type="AlphaFoldDB" id="A0A2V2LDH4"/>
<dbReference type="GO" id="GO:0006950">
    <property type="term" value="P:response to stress"/>
    <property type="evidence" value="ECO:0007669"/>
    <property type="project" value="UniProtKB-ARBA"/>
</dbReference>
<feature type="domain" description="SprT-like" evidence="2">
    <location>
        <begin position="531"/>
        <end position="633"/>
    </location>
</feature>
<accession>A0A2V2LDH4</accession>
<comment type="caution">
    <text evidence="3">The sequence shown here is derived from an EMBL/GenBank/DDBJ whole genome shotgun (WGS) entry which is preliminary data.</text>
</comment>
<dbReference type="RefSeq" id="WP_109813021.1">
    <property type="nucleotide sequence ID" value="NZ_QGKU01000054.1"/>
</dbReference>
<keyword evidence="4" id="KW-1185">Reference proteome</keyword>
<keyword evidence="1" id="KW-0812">Transmembrane</keyword>
<dbReference type="EMBL" id="QGKU01000054">
    <property type="protein sequence ID" value="PWR01287.1"/>
    <property type="molecule type" value="Genomic_DNA"/>
</dbReference>
<gene>
    <name evidence="3" type="ORF">DKT77_17815</name>
</gene>
<name>A0A2V2LDH4_9RHOB</name>
<evidence type="ECO:0000313" key="4">
    <source>
        <dbReference type="Proteomes" id="UP000245680"/>
    </source>
</evidence>
<dbReference type="Proteomes" id="UP000245680">
    <property type="component" value="Unassembled WGS sequence"/>
</dbReference>
<evidence type="ECO:0000313" key="3">
    <source>
        <dbReference type="EMBL" id="PWR01287.1"/>
    </source>
</evidence>
<keyword evidence="1" id="KW-0472">Membrane</keyword>
<keyword evidence="1" id="KW-1133">Transmembrane helix</keyword>
<proteinExistence type="predicted"/>
<evidence type="ECO:0000256" key="1">
    <source>
        <dbReference type="SAM" id="Phobius"/>
    </source>
</evidence>
<reference evidence="3 4" key="1">
    <citation type="submission" date="2018-05" db="EMBL/GenBank/DDBJ databases">
        <title>Rhodobacteraceae gen. nov., sp. nov. isolated from sea water.</title>
        <authorList>
            <person name="Ren Y."/>
        </authorList>
    </citation>
    <scope>NUCLEOTIDE SEQUENCE [LARGE SCALE GENOMIC DNA]</scope>
    <source>
        <strain evidence="3 4">TG-679</strain>
    </source>
</reference>